<dbReference type="Pfam" id="PF08238">
    <property type="entry name" value="Sel1"/>
    <property type="match status" value="7"/>
</dbReference>
<name>A0A9P6RGV2_9FUNG</name>
<dbReference type="InterPro" id="IPR006597">
    <property type="entry name" value="Sel1-like"/>
</dbReference>
<evidence type="ECO:0000313" key="4">
    <source>
        <dbReference type="EMBL" id="KAG0318411.1"/>
    </source>
</evidence>
<evidence type="ECO:0000256" key="2">
    <source>
        <dbReference type="SAM" id="MobiDB-lite"/>
    </source>
</evidence>
<dbReference type="EMBL" id="JAAAIN010000192">
    <property type="protein sequence ID" value="KAG0318411.1"/>
    <property type="molecule type" value="Genomic_DNA"/>
</dbReference>
<evidence type="ECO:0000313" key="5">
    <source>
        <dbReference type="Proteomes" id="UP000823405"/>
    </source>
</evidence>
<feature type="compositionally biased region" description="Low complexity" evidence="2">
    <location>
        <begin position="112"/>
        <end position="147"/>
    </location>
</feature>
<evidence type="ECO:0008006" key="6">
    <source>
        <dbReference type="Google" id="ProtNLM"/>
    </source>
</evidence>
<comment type="caution">
    <text evidence="4">The sequence shown here is derived from an EMBL/GenBank/DDBJ whole genome shotgun (WGS) entry which is preliminary data.</text>
</comment>
<keyword evidence="3" id="KW-0732">Signal</keyword>
<accession>A0A9P6RGV2</accession>
<gene>
    <name evidence="4" type="ORF">BGZ97_003813</name>
</gene>
<feature type="region of interest" description="Disordered" evidence="2">
    <location>
        <begin position="112"/>
        <end position="148"/>
    </location>
</feature>
<evidence type="ECO:0000256" key="1">
    <source>
        <dbReference type="ARBA" id="ARBA00038101"/>
    </source>
</evidence>
<feature type="compositionally biased region" description="Basic and acidic residues" evidence="2">
    <location>
        <begin position="476"/>
        <end position="488"/>
    </location>
</feature>
<dbReference type="InterPro" id="IPR050767">
    <property type="entry name" value="Sel1_AlgK"/>
</dbReference>
<dbReference type="OrthoDB" id="2384430at2759"/>
<dbReference type="Gene3D" id="1.25.40.10">
    <property type="entry name" value="Tetratricopeptide repeat domain"/>
    <property type="match status" value="1"/>
</dbReference>
<dbReference type="PANTHER" id="PTHR11102">
    <property type="entry name" value="SEL-1-LIKE PROTEIN"/>
    <property type="match status" value="1"/>
</dbReference>
<organism evidence="4 5">
    <name type="scientific">Linnemannia gamsii</name>
    <dbReference type="NCBI Taxonomy" id="64522"/>
    <lineage>
        <taxon>Eukaryota</taxon>
        <taxon>Fungi</taxon>
        <taxon>Fungi incertae sedis</taxon>
        <taxon>Mucoromycota</taxon>
        <taxon>Mortierellomycotina</taxon>
        <taxon>Mortierellomycetes</taxon>
        <taxon>Mortierellales</taxon>
        <taxon>Mortierellaceae</taxon>
        <taxon>Linnemannia</taxon>
    </lineage>
</organism>
<dbReference type="Proteomes" id="UP000823405">
    <property type="component" value="Unassembled WGS sequence"/>
</dbReference>
<dbReference type="SUPFAM" id="SSF81901">
    <property type="entry name" value="HCP-like"/>
    <property type="match status" value="2"/>
</dbReference>
<evidence type="ECO:0000256" key="3">
    <source>
        <dbReference type="SAM" id="SignalP"/>
    </source>
</evidence>
<reference evidence="4" key="1">
    <citation type="journal article" date="2020" name="Fungal Divers.">
        <title>Resolving the Mortierellaceae phylogeny through synthesis of multi-gene phylogenetics and phylogenomics.</title>
        <authorList>
            <person name="Vandepol N."/>
            <person name="Liber J."/>
            <person name="Desiro A."/>
            <person name="Na H."/>
            <person name="Kennedy M."/>
            <person name="Barry K."/>
            <person name="Grigoriev I.V."/>
            <person name="Miller A.N."/>
            <person name="O'Donnell K."/>
            <person name="Stajich J.E."/>
            <person name="Bonito G."/>
        </authorList>
    </citation>
    <scope>NUCLEOTIDE SEQUENCE</scope>
    <source>
        <strain evidence="4">NVP60</strain>
    </source>
</reference>
<feature type="chain" id="PRO_5040481478" description="HCP-like protein" evidence="3">
    <location>
        <begin position="29"/>
        <end position="856"/>
    </location>
</feature>
<feature type="signal peptide" evidence="3">
    <location>
        <begin position="1"/>
        <end position="28"/>
    </location>
</feature>
<protein>
    <recommendedName>
        <fullName evidence="6">HCP-like protein</fullName>
    </recommendedName>
</protein>
<sequence>MRTPITPTYSLVLLLLAATATIPSAVSATPCEDCIFAGIYATSPTCDAQIFTNPFQGGLMTERQKACFCPLASSNTWLQQCVKPDLCTTKDVNDQYGGFNAMKAEACGSTGAPNTATTTTGGGTKPPSSSTATSTSTAATSTSTGAGMRLDSSSKLTAIAVVAAVKFDQVHFEDPRNRTLAVLCFHKSAEHTGSSNSYIGACQVDIGDALLKSEKGYFEGWFQLVDEGHESGEVFLKFELSEPAAGPDELEASYNAIYSVKRPEATPSSIPDDVNQQRMQMNPPQPTHMSNLGDILRSIKIEPHSTHMVRDLLVTPINNSSSYIHSRHTLAKKEKLHRLSSPQEVLPIHEIGQGINLSNNASAQEHVQALRAVSKHLPPTLIAPAKAEEIFYVECQVEPSTQQDVVLWDDILQAFEGAVHVRHQAKVVPFLKGLDFRPLQPRRIIAVPNTVLDVIVSGELVNTVVPQGPRSMSFHENSEGTMKAKQDNDFQENTVSNTASTGVRRNPVYGLENTAMDAYRDNDNPDWAPRPRAPQTTPSEKAGDSSAPGSHEPNNSTRTMRAPQETVSAVPRDFTQTTFNAGLGDKDAQVALGAMYEDGKVIPQDYQAAMDWYSKAAEQGDSEGQRRVGLLYALGLGVAQDITLAIDWCRKAANQGNFAAEVDVGHLYYYSLGPLQDFQWAMAWYITAAHHGVAVAQHHVGLLFENGQGTPQDDSQALHWYQRAANQGFAKAQSKLGLMYYKGRGGLPQDYMQAMKWCLKAAEQGHAQTQTHVGYMYQSGQGAARDYVQAVKWYRLAADQGEAAAQYNIGILYNNGFGVARDVGKAAEWYRKAADQGFAKAMEAVDALERLGHRVA</sequence>
<dbReference type="InterPro" id="IPR011990">
    <property type="entry name" value="TPR-like_helical_dom_sf"/>
</dbReference>
<dbReference type="PANTHER" id="PTHR11102:SF160">
    <property type="entry name" value="ERAD-ASSOCIATED E3 UBIQUITIN-PROTEIN LIGASE COMPONENT HRD3"/>
    <property type="match status" value="1"/>
</dbReference>
<keyword evidence="5" id="KW-1185">Reference proteome</keyword>
<feature type="region of interest" description="Disordered" evidence="2">
    <location>
        <begin position="467"/>
        <end position="567"/>
    </location>
</feature>
<comment type="similarity">
    <text evidence="1">Belongs to the sel-1 family.</text>
</comment>
<feature type="compositionally biased region" description="Polar residues" evidence="2">
    <location>
        <begin position="491"/>
        <end position="503"/>
    </location>
</feature>
<dbReference type="AlphaFoldDB" id="A0A9P6RGV2"/>
<dbReference type="SMART" id="SM00671">
    <property type="entry name" value="SEL1"/>
    <property type="match status" value="7"/>
</dbReference>
<proteinExistence type="inferred from homology"/>